<accession>D2CG04</accession>
<dbReference type="FunCoup" id="D2CG04">
    <property type="interactions" value="8"/>
</dbReference>
<name>D2CG04_TRICA</name>
<reference evidence="1 2" key="2">
    <citation type="journal article" date="2010" name="Nucleic Acids Res.">
        <title>BeetleBase in 2010: revisions to provide comprehensive genomic information for Tribolium castaneum.</title>
        <authorList>
            <person name="Kim H.S."/>
            <person name="Murphy T."/>
            <person name="Xia J."/>
            <person name="Caragea D."/>
            <person name="Park Y."/>
            <person name="Beeman R.W."/>
            <person name="Lorenzen M.D."/>
            <person name="Butcher S."/>
            <person name="Manak J.R."/>
            <person name="Brown S.J."/>
        </authorList>
    </citation>
    <scope>GENOME REANNOTATION</scope>
    <source>
        <strain evidence="1 2">Georgia GA2</strain>
    </source>
</reference>
<proteinExistence type="predicted"/>
<sequence length="452" mass="51785">MEREKQPLSTTIPSAVHDAAVQASWEPPHGGSLLPVGETSGERAYVPTVGHCALLGGPAVPPFVGGPFDIFTTNNNAGDLCELIERTQIEGSWPIDHPLPLPRWSCKSQKCYQLETLTHFENLAAKIELHVQRLLEEHNYNTVGNFIDLYQNFKKSGCCNFFKYFQSYAPPITPAHHTCVGLALELWNRLHQLEVSFPEISQHLFLVSCEENIEALSEYTALSERLDTAAYDLEKEHVLLCLRFKINERQGLLLCDPGYHVSRVVTIMQDRAYPNTGWFIQSEENNIRKEYNYQFSPLNEKFVEWNERTTRNGIQEIFTGLIYVAHPYLTAVDVTERRNLVYNFRSLLARDQKGHLIAGVYFKVKENCDEFTIFYQDMGKQRMKMKFSTLTQPFQVKEKALNIITICNEQLNLPEGSLLDVLLQVGDLMRDISYLRQLLEVNESINIMSANN</sequence>
<keyword evidence="2" id="KW-1185">Reference proteome</keyword>
<protein>
    <submittedName>
        <fullName evidence="1">Uncharacterized protein</fullName>
    </submittedName>
</protein>
<reference evidence="1 2" key="1">
    <citation type="journal article" date="2008" name="Nature">
        <title>The genome of the model beetle and pest Tribolium castaneum.</title>
        <authorList>
            <consortium name="Tribolium Genome Sequencing Consortium"/>
            <person name="Richards S."/>
            <person name="Gibbs R.A."/>
            <person name="Weinstock G.M."/>
            <person name="Brown S.J."/>
            <person name="Denell R."/>
            <person name="Beeman R.W."/>
            <person name="Gibbs R."/>
            <person name="Beeman R.W."/>
            <person name="Brown S.J."/>
            <person name="Bucher G."/>
            <person name="Friedrich M."/>
            <person name="Grimmelikhuijzen C.J."/>
            <person name="Klingler M."/>
            <person name="Lorenzen M."/>
            <person name="Richards S."/>
            <person name="Roth S."/>
            <person name="Schroder R."/>
            <person name="Tautz D."/>
            <person name="Zdobnov E.M."/>
            <person name="Muzny D."/>
            <person name="Gibbs R.A."/>
            <person name="Weinstock G.M."/>
            <person name="Attaway T."/>
            <person name="Bell S."/>
            <person name="Buhay C.J."/>
            <person name="Chandrabose M.N."/>
            <person name="Chavez D."/>
            <person name="Clerk-Blankenburg K.P."/>
            <person name="Cree A."/>
            <person name="Dao M."/>
            <person name="Davis C."/>
            <person name="Chacko J."/>
            <person name="Dinh H."/>
            <person name="Dugan-Rocha S."/>
            <person name="Fowler G."/>
            <person name="Garner T.T."/>
            <person name="Garnes J."/>
            <person name="Gnirke A."/>
            <person name="Hawes A."/>
            <person name="Hernandez J."/>
            <person name="Hines S."/>
            <person name="Holder M."/>
            <person name="Hume J."/>
            <person name="Jhangiani S.N."/>
            <person name="Joshi V."/>
            <person name="Khan Z.M."/>
            <person name="Jackson L."/>
            <person name="Kovar C."/>
            <person name="Kowis A."/>
            <person name="Lee S."/>
            <person name="Lewis L.R."/>
            <person name="Margolis J."/>
            <person name="Morgan M."/>
            <person name="Nazareth L.V."/>
            <person name="Nguyen N."/>
            <person name="Okwuonu G."/>
            <person name="Parker D."/>
            <person name="Richards S."/>
            <person name="Ruiz S.J."/>
            <person name="Santibanez J."/>
            <person name="Savard J."/>
            <person name="Scherer S.E."/>
            <person name="Schneider B."/>
            <person name="Sodergren E."/>
            <person name="Tautz D."/>
            <person name="Vattahil S."/>
            <person name="Villasana D."/>
            <person name="White C.S."/>
            <person name="Wright R."/>
            <person name="Park Y."/>
            <person name="Beeman R.W."/>
            <person name="Lord J."/>
            <person name="Oppert B."/>
            <person name="Lorenzen M."/>
            <person name="Brown S."/>
            <person name="Wang L."/>
            <person name="Savard J."/>
            <person name="Tautz D."/>
            <person name="Richards S."/>
            <person name="Weinstock G."/>
            <person name="Gibbs R.A."/>
            <person name="Liu Y."/>
            <person name="Worley K."/>
            <person name="Weinstock G."/>
            <person name="Elsik C.G."/>
            <person name="Reese J.T."/>
            <person name="Elhaik E."/>
            <person name="Landan G."/>
            <person name="Graur D."/>
            <person name="Arensburger P."/>
            <person name="Atkinson P."/>
            <person name="Beeman R.W."/>
            <person name="Beidler J."/>
            <person name="Brown S.J."/>
            <person name="Demuth J.P."/>
            <person name="Drury D.W."/>
            <person name="Du Y.Z."/>
            <person name="Fujiwara H."/>
            <person name="Lorenzen M."/>
            <person name="Maselli V."/>
            <person name="Osanai M."/>
            <person name="Park Y."/>
            <person name="Robertson H.M."/>
            <person name="Tu Z."/>
            <person name="Wang J.J."/>
            <person name="Wang S."/>
            <person name="Richards S."/>
            <person name="Song H."/>
            <person name="Zhang L."/>
            <person name="Sodergren E."/>
            <person name="Werner D."/>
            <person name="Stanke M."/>
            <person name="Morgenstern B."/>
            <person name="Solovyev V."/>
            <person name="Kosarev P."/>
            <person name="Brown G."/>
            <person name="Chen H.C."/>
            <person name="Ermolaeva O."/>
            <person name="Hlavina W."/>
            <person name="Kapustin Y."/>
            <person name="Kiryutin B."/>
            <person name="Kitts P."/>
            <person name="Maglott D."/>
            <person name="Pruitt K."/>
            <person name="Sapojnikov V."/>
            <person name="Souvorov A."/>
            <person name="Mackey A.J."/>
            <person name="Waterhouse R.M."/>
            <person name="Wyder S."/>
            <person name="Zdobnov E.M."/>
            <person name="Zdobnov E.M."/>
            <person name="Wyder S."/>
            <person name="Kriventseva E.V."/>
            <person name="Kadowaki T."/>
            <person name="Bork P."/>
            <person name="Aranda M."/>
            <person name="Bao R."/>
            <person name="Beermann A."/>
            <person name="Berns N."/>
            <person name="Bolognesi R."/>
            <person name="Bonneton F."/>
            <person name="Bopp D."/>
            <person name="Brown S.J."/>
            <person name="Bucher G."/>
            <person name="Butts T."/>
            <person name="Chaumot A."/>
            <person name="Denell R.E."/>
            <person name="Ferrier D.E."/>
            <person name="Friedrich M."/>
            <person name="Gordon C.M."/>
            <person name="Jindra M."/>
            <person name="Klingler M."/>
            <person name="Lan Q."/>
            <person name="Lattorff H.M."/>
            <person name="Laudet V."/>
            <person name="von Levetsow C."/>
            <person name="Liu Z."/>
            <person name="Lutz R."/>
            <person name="Lynch J.A."/>
            <person name="da Fonseca R.N."/>
            <person name="Posnien N."/>
            <person name="Reuter R."/>
            <person name="Roth S."/>
            <person name="Savard J."/>
            <person name="Schinko J.B."/>
            <person name="Schmitt C."/>
            <person name="Schoppmeier M."/>
            <person name="Schroder R."/>
            <person name="Shippy T.D."/>
            <person name="Simonnet F."/>
            <person name="Marques-Souza H."/>
            <person name="Tautz D."/>
            <person name="Tomoyasu Y."/>
            <person name="Trauner J."/>
            <person name="Van der Zee M."/>
            <person name="Vervoort M."/>
            <person name="Wittkopp N."/>
            <person name="Wimmer E.A."/>
            <person name="Yang X."/>
            <person name="Jones A.K."/>
            <person name="Sattelle D.B."/>
            <person name="Ebert P.R."/>
            <person name="Nelson D."/>
            <person name="Scott J.G."/>
            <person name="Beeman R.W."/>
            <person name="Muthukrishnan S."/>
            <person name="Kramer K.J."/>
            <person name="Arakane Y."/>
            <person name="Beeman R.W."/>
            <person name="Zhu Q."/>
            <person name="Hogenkamp D."/>
            <person name="Dixit R."/>
            <person name="Oppert B."/>
            <person name="Jiang H."/>
            <person name="Zou Z."/>
            <person name="Marshall J."/>
            <person name="Elpidina E."/>
            <person name="Vinokurov K."/>
            <person name="Oppert C."/>
            <person name="Zou Z."/>
            <person name="Evans J."/>
            <person name="Lu Z."/>
            <person name="Zhao P."/>
            <person name="Sumathipala N."/>
            <person name="Altincicek B."/>
            <person name="Vilcinskas A."/>
            <person name="Williams M."/>
            <person name="Hultmark D."/>
            <person name="Hetru C."/>
            <person name="Jiang H."/>
            <person name="Grimmelikhuijzen C.J."/>
            <person name="Hauser F."/>
            <person name="Cazzamali G."/>
            <person name="Williamson M."/>
            <person name="Park Y."/>
            <person name="Li B."/>
            <person name="Tanaka Y."/>
            <person name="Predel R."/>
            <person name="Neupert S."/>
            <person name="Schachtner J."/>
            <person name="Verleyen P."/>
            <person name="Raible F."/>
            <person name="Bork P."/>
            <person name="Friedrich M."/>
            <person name="Walden K.K."/>
            <person name="Robertson H.M."/>
            <person name="Angeli S."/>
            <person name="Foret S."/>
            <person name="Bucher G."/>
            <person name="Schuetz S."/>
            <person name="Maleszka R."/>
            <person name="Wimmer E.A."/>
            <person name="Beeman R.W."/>
            <person name="Lorenzen M."/>
            <person name="Tomoyasu Y."/>
            <person name="Miller S.C."/>
            <person name="Grossmann D."/>
            <person name="Bucher G."/>
        </authorList>
    </citation>
    <scope>NUCLEOTIDE SEQUENCE [LARGE SCALE GENOMIC DNA]</scope>
    <source>
        <strain evidence="1 2">Georgia GA2</strain>
    </source>
</reference>
<dbReference type="HOGENOM" id="CLU_039670_0_0_1"/>
<organism evidence="1 2">
    <name type="scientific">Tribolium castaneum</name>
    <name type="common">Red flour beetle</name>
    <dbReference type="NCBI Taxonomy" id="7070"/>
    <lineage>
        <taxon>Eukaryota</taxon>
        <taxon>Metazoa</taxon>
        <taxon>Ecdysozoa</taxon>
        <taxon>Arthropoda</taxon>
        <taxon>Hexapoda</taxon>
        <taxon>Insecta</taxon>
        <taxon>Pterygota</taxon>
        <taxon>Neoptera</taxon>
        <taxon>Endopterygota</taxon>
        <taxon>Coleoptera</taxon>
        <taxon>Polyphaga</taxon>
        <taxon>Cucujiformia</taxon>
        <taxon>Tenebrionidae</taxon>
        <taxon>Tenebrionidae incertae sedis</taxon>
        <taxon>Tribolium</taxon>
    </lineage>
</organism>
<dbReference type="AlphaFoldDB" id="D2CG04"/>
<dbReference type="Proteomes" id="UP000007266">
    <property type="component" value="Linkage group 8"/>
</dbReference>
<evidence type="ECO:0000313" key="2">
    <source>
        <dbReference type="Proteomes" id="UP000007266"/>
    </source>
</evidence>
<dbReference type="EMBL" id="KQ971357">
    <property type="protein sequence ID" value="EFA11862.2"/>
    <property type="molecule type" value="Genomic_DNA"/>
</dbReference>
<dbReference type="OMA" id="DQNFIGQ"/>
<dbReference type="eggNOG" id="ENOG502RCQ7">
    <property type="taxonomic scope" value="Eukaryota"/>
</dbReference>
<evidence type="ECO:0000313" key="1">
    <source>
        <dbReference type="EMBL" id="EFA11862.2"/>
    </source>
</evidence>
<gene>
    <name evidence="1" type="primary">AUGUSTUS-3.0.2_05104</name>
    <name evidence="1" type="ORF">TcasGA2_TC005104</name>
</gene>
<dbReference type="InParanoid" id="D2CG04"/>